<dbReference type="AlphaFoldDB" id="A0A246RPS3"/>
<sequence length="405" mass="43188">MGGQESRSRRALDGVRVLDVSTILAGPLTCQILGDFGADVIKVEHPRHGDGMRGHGLSKDGIGLWWKMIGRNKRTVGLYLGDPEGQEIFRELVRTADVVVENFRPGTLERWGLGWADLRALNPALVLLRVTGFGQTGPYAARPGFGTLAESMSGFAHLTGAPDGPPMLPAFGLADSIAGIAGAAAVLTALYARATGDGTGQEIDLDILEPIMTAVGPSVIYVDQLGVVQQRTGNRSLNNAPRNTYRTSDGHWVAISTSATSIAERVLTLVGHAEVIGEEWFATGAGRARHADLLDGYVADWIGVRTRVEVIDSFTAAGAAVAPVYAPDELLADPQVRALDMITQVPDPDLGHIRMQNVLFRMSDTPGEIRFTGRGVGADTDEVLGDELGIGAERLAELRDRGVLR</sequence>
<gene>
    <name evidence="3" type="ORF">B5D80_09050</name>
</gene>
<evidence type="ECO:0000256" key="1">
    <source>
        <dbReference type="ARBA" id="ARBA00008383"/>
    </source>
</evidence>
<dbReference type="OrthoDB" id="9797653at2"/>
<dbReference type="PANTHER" id="PTHR48228">
    <property type="entry name" value="SUCCINYL-COA--D-CITRAMALATE COA-TRANSFERASE"/>
    <property type="match status" value="1"/>
</dbReference>
<reference evidence="3 4" key="1">
    <citation type="submission" date="2017-03" db="EMBL/GenBank/DDBJ databases">
        <title>Whole genome sequence of Micromonospora wenchangensis, isolated from mangrove soil.</title>
        <authorList>
            <person name="Yang H."/>
        </authorList>
    </citation>
    <scope>NUCLEOTIDE SEQUENCE [LARGE SCALE GENOMIC DNA]</scope>
    <source>
        <strain evidence="3 4">CCTCC AA 2012002</strain>
    </source>
</reference>
<name>A0A246RPS3_9ACTN</name>
<dbReference type="SUPFAM" id="SSF89796">
    <property type="entry name" value="CoA-transferase family III (CaiB/BaiF)"/>
    <property type="match status" value="1"/>
</dbReference>
<dbReference type="InterPro" id="IPR050509">
    <property type="entry name" value="CoA-transferase_III"/>
</dbReference>
<dbReference type="PANTHER" id="PTHR48228:SF6">
    <property type="entry name" value="L-CARNITINE COA-TRANSFERASE"/>
    <property type="match status" value="1"/>
</dbReference>
<dbReference type="GO" id="GO:0016740">
    <property type="term" value="F:transferase activity"/>
    <property type="evidence" value="ECO:0007669"/>
    <property type="project" value="UniProtKB-KW"/>
</dbReference>
<evidence type="ECO:0000313" key="4">
    <source>
        <dbReference type="Proteomes" id="UP000197174"/>
    </source>
</evidence>
<evidence type="ECO:0000313" key="3">
    <source>
        <dbReference type="EMBL" id="OWV09608.1"/>
    </source>
</evidence>
<accession>A0A246RPS3</accession>
<dbReference type="Proteomes" id="UP000197174">
    <property type="component" value="Unassembled WGS sequence"/>
</dbReference>
<evidence type="ECO:0000256" key="2">
    <source>
        <dbReference type="ARBA" id="ARBA00022679"/>
    </source>
</evidence>
<comment type="caution">
    <text evidence="3">The sequence shown here is derived from an EMBL/GenBank/DDBJ whole genome shotgun (WGS) entry which is preliminary data.</text>
</comment>
<dbReference type="Gene3D" id="3.30.1540.10">
    <property type="entry name" value="formyl-coa transferase, domain 3"/>
    <property type="match status" value="1"/>
</dbReference>
<protein>
    <submittedName>
        <fullName evidence="3">Acyl-CoA transferase</fullName>
    </submittedName>
</protein>
<keyword evidence="4" id="KW-1185">Reference proteome</keyword>
<dbReference type="Gene3D" id="3.40.50.10540">
    <property type="entry name" value="Crotonobetainyl-coa:carnitine coa-transferase, domain 1"/>
    <property type="match status" value="1"/>
</dbReference>
<dbReference type="InterPro" id="IPR003673">
    <property type="entry name" value="CoA-Trfase_fam_III"/>
</dbReference>
<organism evidence="3 4">
    <name type="scientific">Micromonospora wenchangensis</name>
    <dbReference type="NCBI Taxonomy" id="1185415"/>
    <lineage>
        <taxon>Bacteria</taxon>
        <taxon>Bacillati</taxon>
        <taxon>Actinomycetota</taxon>
        <taxon>Actinomycetes</taxon>
        <taxon>Micromonosporales</taxon>
        <taxon>Micromonosporaceae</taxon>
        <taxon>Micromonospora</taxon>
    </lineage>
</organism>
<comment type="similarity">
    <text evidence="1">Belongs to the CoA-transferase III family.</text>
</comment>
<dbReference type="InterPro" id="IPR023606">
    <property type="entry name" value="CoA-Trfase_III_dom_1_sf"/>
</dbReference>
<keyword evidence="2 3" id="KW-0808">Transferase</keyword>
<proteinExistence type="inferred from homology"/>
<dbReference type="RefSeq" id="WP_088643422.1">
    <property type="nucleotide sequence ID" value="NZ_MZMV01000011.1"/>
</dbReference>
<dbReference type="InterPro" id="IPR044855">
    <property type="entry name" value="CoA-Trfase_III_dom3_sf"/>
</dbReference>
<dbReference type="Pfam" id="PF02515">
    <property type="entry name" value="CoA_transf_3"/>
    <property type="match status" value="1"/>
</dbReference>
<dbReference type="EMBL" id="MZMV01000011">
    <property type="protein sequence ID" value="OWV09608.1"/>
    <property type="molecule type" value="Genomic_DNA"/>
</dbReference>